<sequence length="306" mass="32680">MRRSRPRLGSVTPTGTAGTDRARPVIDLHTHSSVSDGTETPAELLAAAATAGVDVLAITDHDTVAGWDEATAAAREHGVTLVRGIEISCAWRYTSIHLLGYLPDPGHRPLLEELARARDSRATRLERMVERMAADGIPLTYEEVLAQVSAGATPGRPHIADALIANGTIEHRDQAFREWLGDDSPYYVGHYAPDAVRAVELVRAAGGVPVLAHPFTRTRSGALDDALIVRMREAGLVGLEAYHRDHGPEEVAHATELAARLGLVLTGSSDYHGTGKRNRLGENTTAPEVLDAIEAASSGATEVLRP</sequence>
<protein>
    <submittedName>
        <fullName evidence="3">PHP domain-containing protein</fullName>
    </submittedName>
</protein>
<dbReference type="InterPro" id="IPR004013">
    <property type="entry name" value="PHP_dom"/>
</dbReference>
<name>A0ABN2RCM2_9MICO</name>
<dbReference type="Proteomes" id="UP001500013">
    <property type="component" value="Unassembled WGS sequence"/>
</dbReference>
<dbReference type="InterPro" id="IPR003141">
    <property type="entry name" value="Pol/His_phosphatase_N"/>
</dbReference>
<dbReference type="PANTHER" id="PTHR42924:SF3">
    <property type="entry name" value="POLYMERASE_HISTIDINOL PHOSPHATASE N-TERMINAL DOMAIN-CONTAINING PROTEIN"/>
    <property type="match status" value="1"/>
</dbReference>
<organism evidence="3 4">
    <name type="scientific">Terrabacter lapilli</name>
    <dbReference type="NCBI Taxonomy" id="436231"/>
    <lineage>
        <taxon>Bacteria</taxon>
        <taxon>Bacillati</taxon>
        <taxon>Actinomycetota</taxon>
        <taxon>Actinomycetes</taxon>
        <taxon>Micrococcales</taxon>
        <taxon>Intrasporangiaceae</taxon>
        <taxon>Terrabacter</taxon>
    </lineage>
</organism>
<dbReference type="InterPro" id="IPR016195">
    <property type="entry name" value="Pol/histidinol_Pase-like"/>
</dbReference>
<feature type="domain" description="Polymerase/histidinol phosphatase N-terminal" evidence="2">
    <location>
        <begin position="26"/>
        <end position="91"/>
    </location>
</feature>
<dbReference type="Gene3D" id="3.20.20.140">
    <property type="entry name" value="Metal-dependent hydrolases"/>
    <property type="match status" value="1"/>
</dbReference>
<dbReference type="CDD" id="cd07438">
    <property type="entry name" value="PHP_HisPPase_AMP"/>
    <property type="match status" value="1"/>
</dbReference>
<reference evidence="3 4" key="1">
    <citation type="journal article" date="2019" name="Int. J. Syst. Evol. Microbiol.">
        <title>The Global Catalogue of Microorganisms (GCM) 10K type strain sequencing project: providing services to taxonomists for standard genome sequencing and annotation.</title>
        <authorList>
            <consortium name="The Broad Institute Genomics Platform"/>
            <consortium name="The Broad Institute Genome Sequencing Center for Infectious Disease"/>
            <person name="Wu L."/>
            <person name="Ma J."/>
        </authorList>
    </citation>
    <scope>NUCLEOTIDE SEQUENCE [LARGE SCALE GENOMIC DNA]</scope>
    <source>
        <strain evidence="3 4">JCM 15628</strain>
    </source>
</reference>
<dbReference type="PANTHER" id="PTHR42924">
    <property type="entry name" value="EXONUCLEASE"/>
    <property type="match status" value="1"/>
</dbReference>
<evidence type="ECO:0000313" key="3">
    <source>
        <dbReference type="EMBL" id="GAA1966880.1"/>
    </source>
</evidence>
<dbReference type="SMART" id="SM00481">
    <property type="entry name" value="POLIIIAc"/>
    <property type="match status" value="1"/>
</dbReference>
<feature type="region of interest" description="Disordered" evidence="1">
    <location>
        <begin position="1"/>
        <end position="24"/>
    </location>
</feature>
<comment type="caution">
    <text evidence="3">The sequence shown here is derived from an EMBL/GenBank/DDBJ whole genome shotgun (WGS) entry which is preliminary data.</text>
</comment>
<evidence type="ECO:0000259" key="2">
    <source>
        <dbReference type="SMART" id="SM00481"/>
    </source>
</evidence>
<gene>
    <name evidence="3" type="ORF">GCM10009817_03460</name>
</gene>
<dbReference type="SUPFAM" id="SSF89550">
    <property type="entry name" value="PHP domain-like"/>
    <property type="match status" value="1"/>
</dbReference>
<dbReference type="InterPro" id="IPR052018">
    <property type="entry name" value="PHP_domain"/>
</dbReference>
<keyword evidence="4" id="KW-1185">Reference proteome</keyword>
<accession>A0ABN2RCM2</accession>
<dbReference type="EMBL" id="BAAAPU010000003">
    <property type="protein sequence ID" value="GAA1966880.1"/>
    <property type="molecule type" value="Genomic_DNA"/>
</dbReference>
<evidence type="ECO:0000313" key="4">
    <source>
        <dbReference type="Proteomes" id="UP001500013"/>
    </source>
</evidence>
<dbReference type="Pfam" id="PF02811">
    <property type="entry name" value="PHP"/>
    <property type="match status" value="1"/>
</dbReference>
<dbReference type="Gene3D" id="1.10.150.650">
    <property type="match status" value="1"/>
</dbReference>
<evidence type="ECO:0000256" key="1">
    <source>
        <dbReference type="SAM" id="MobiDB-lite"/>
    </source>
</evidence>
<proteinExistence type="predicted"/>